<evidence type="ECO:0000313" key="2">
    <source>
        <dbReference type="EMBL" id="CCI44899.1"/>
    </source>
</evidence>
<gene>
    <name evidence="2" type="ORF">BN9_057230</name>
</gene>
<accession>A0A024GE21</accession>
<dbReference type="InParanoid" id="A0A024GE21"/>
<evidence type="ECO:0000313" key="3">
    <source>
        <dbReference type="Proteomes" id="UP000053237"/>
    </source>
</evidence>
<dbReference type="Proteomes" id="UP000053237">
    <property type="component" value="Unassembled WGS sequence"/>
</dbReference>
<feature type="compositionally biased region" description="Basic residues" evidence="1">
    <location>
        <begin position="59"/>
        <end position="76"/>
    </location>
</feature>
<dbReference type="EMBL" id="CAIX01000082">
    <property type="protein sequence ID" value="CCI44899.1"/>
    <property type="molecule type" value="Genomic_DNA"/>
</dbReference>
<dbReference type="OrthoDB" id="43153at2759"/>
<name>A0A024GE21_9STRA</name>
<reference evidence="2 3" key="1">
    <citation type="submission" date="2012-05" db="EMBL/GenBank/DDBJ databases">
        <title>Recombination and specialization in a pathogen metapopulation.</title>
        <authorList>
            <person name="Gardiner A."/>
            <person name="Kemen E."/>
            <person name="Schultz-Larsen T."/>
            <person name="MacLean D."/>
            <person name="Van Oosterhout C."/>
            <person name="Jones J.D.G."/>
        </authorList>
    </citation>
    <scope>NUCLEOTIDE SEQUENCE [LARGE SCALE GENOMIC DNA]</scope>
    <source>
        <strain evidence="2 3">Ac Nc2</strain>
    </source>
</reference>
<keyword evidence="3" id="KW-1185">Reference proteome</keyword>
<dbReference type="AlphaFoldDB" id="A0A024GE21"/>
<evidence type="ECO:0000256" key="1">
    <source>
        <dbReference type="SAM" id="MobiDB-lite"/>
    </source>
</evidence>
<organism evidence="2 3">
    <name type="scientific">Albugo candida</name>
    <dbReference type="NCBI Taxonomy" id="65357"/>
    <lineage>
        <taxon>Eukaryota</taxon>
        <taxon>Sar</taxon>
        <taxon>Stramenopiles</taxon>
        <taxon>Oomycota</taxon>
        <taxon>Peronosporomycetes</taxon>
        <taxon>Albuginales</taxon>
        <taxon>Albuginaceae</taxon>
        <taxon>Albugo</taxon>
    </lineage>
</organism>
<feature type="region of interest" description="Disordered" evidence="1">
    <location>
        <begin position="1"/>
        <end position="79"/>
    </location>
</feature>
<proteinExistence type="predicted"/>
<protein>
    <submittedName>
        <fullName evidence="2">Uncharacterized protein</fullName>
    </submittedName>
</protein>
<comment type="caution">
    <text evidence="2">The sequence shown here is derived from an EMBL/GenBank/DDBJ whole genome shotgun (WGS) entry which is preliminary data.</text>
</comment>
<sequence length="347" mass="39821">MAMKRARPSKNASKGSARMAATSMSQKEQSVAKRQEDRKRLRIRQLERSYEKLEYSLRHTPRNKRLPEKKKPHGPKLPHEWKLKGAARSAALLARIEAGELNEYGEELPKPEEVYDLFTMMHEKGCFATNDDTKQLLVVLRDLAGACWDAQLTNRAIQYYQQYLDLDPQDTFMISEDYVCALIDEGRGVEARQVIKTRTERVENSAILAYCQVLLEYISWEVLEEANSCEEHVREALQNAFKLNPFIAVFLAAHETFLDVVEYVEEIRRPTKAGSIDECFVYASKNIGVWIDTVGACAWIEKELLELPTPIATEKNTSDEMYLGMYQSAVEMHKERDDSLTDESVKA</sequence>
<feature type="compositionally biased region" description="Basic and acidic residues" evidence="1">
    <location>
        <begin position="30"/>
        <end position="57"/>
    </location>
</feature>